<dbReference type="Proteomes" id="UP000242444">
    <property type="component" value="Unassembled WGS sequence"/>
</dbReference>
<feature type="transmembrane region" description="Helical" evidence="1">
    <location>
        <begin position="39"/>
        <end position="59"/>
    </location>
</feature>
<reference evidence="2 3" key="1">
    <citation type="submission" date="2017-07" db="EMBL/GenBank/DDBJ databases">
        <title>Amycolatopsis antarcticus sp. nov., isolated from the surface of an Antarcticus brown macroalga.</title>
        <authorList>
            <person name="Wang J."/>
            <person name="Leiva S."/>
            <person name="Huang J."/>
            <person name="Huang Y."/>
        </authorList>
    </citation>
    <scope>NUCLEOTIDE SEQUENCE [LARGE SCALE GENOMIC DNA]</scope>
    <source>
        <strain evidence="2 3">AU-G6</strain>
    </source>
</reference>
<dbReference type="AlphaFoldDB" id="A0A263D5J1"/>
<keyword evidence="1" id="KW-0472">Membrane</keyword>
<sequence>MGTRIRSHRPVLPCLALLTVAVASVIGNVLLSIQGAGELFGVALGILGILSVLGLALFAGRNQAHRGPSGDGTRFRVREAIQRAAAK</sequence>
<gene>
    <name evidence="2" type="ORF">CFN78_10665</name>
</gene>
<keyword evidence="1" id="KW-1133">Transmembrane helix</keyword>
<comment type="caution">
    <text evidence="2">The sequence shown here is derived from an EMBL/GenBank/DDBJ whole genome shotgun (WGS) entry which is preliminary data.</text>
</comment>
<evidence type="ECO:0000313" key="2">
    <source>
        <dbReference type="EMBL" id="OZM73308.1"/>
    </source>
</evidence>
<accession>A0A263D5J1</accession>
<feature type="transmembrane region" description="Helical" evidence="1">
    <location>
        <begin position="12"/>
        <end position="33"/>
    </location>
</feature>
<organism evidence="2 3">
    <name type="scientific">Amycolatopsis antarctica</name>
    <dbReference type="NCBI Taxonomy" id="1854586"/>
    <lineage>
        <taxon>Bacteria</taxon>
        <taxon>Bacillati</taxon>
        <taxon>Actinomycetota</taxon>
        <taxon>Actinomycetes</taxon>
        <taxon>Pseudonocardiales</taxon>
        <taxon>Pseudonocardiaceae</taxon>
        <taxon>Amycolatopsis</taxon>
    </lineage>
</organism>
<evidence type="ECO:0000313" key="3">
    <source>
        <dbReference type="Proteomes" id="UP000242444"/>
    </source>
</evidence>
<proteinExistence type="predicted"/>
<evidence type="ECO:0000256" key="1">
    <source>
        <dbReference type="SAM" id="Phobius"/>
    </source>
</evidence>
<keyword evidence="1" id="KW-0812">Transmembrane</keyword>
<keyword evidence="3" id="KW-1185">Reference proteome</keyword>
<name>A0A263D5J1_9PSEU</name>
<dbReference type="EMBL" id="NKYE01000005">
    <property type="protein sequence ID" value="OZM73308.1"/>
    <property type="molecule type" value="Genomic_DNA"/>
</dbReference>
<protein>
    <submittedName>
        <fullName evidence="2">Uncharacterized protein</fullName>
    </submittedName>
</protein>
<dbReference type="RefSeq" id="WP_094862563.1">
    <property type="nucleotide sequence ID" value="NZ_NKYE01000005.1"/>
</dbReference>
<dbReference type="InParanoid" id="A0A263D5J1"/>